<reference evidence="8" key="1">
    <citation type="submission" date="2015-09" db="EMBL/GenBank/DDBJ databases">
        <authorList>
            <consortium name="Pathogen Informatics"/>
        </authorList>
    </citation>
    <scope>NUCLEOTIDE SEQUENCE [LARGE SCALE GENOMIC DNA]</scope>
    <source>
        <strain evidence="8">Lake Konstanz</strain>
    </source>
</reference>
<evidence type="ECO:0000313" key="8">
    <source>
        <dbReference type="Proteomes" id="UP000051952"/>
    </source>
</evidence>
<dbReference type="InterPro" id="IPR001834">
    <property type="entry name" value="CBR-like"/>
</dbReference>
<comment type="cofactor">
    <cofactor evidence="1 5">
        <name>FAD</name>
        <dbReference type="ChEBI" id="CHEBI:57692"/>
    </cofactor>
</comment>
<dbReference type="Proteomes" id="UP000051952">
    <property type="component" value="Unassembled WGS sequence"/>
</dbReference>
<dbReference type="Pfam" id="PF00173">
    <property type="entry name" value="Cyt-b5"/>
    <property type="match status" value="1"/>
</dbReference>
<dbReference type="InterPro" id="IPR001433">
    <property type="entry name" value="OxRdtase_FAD/NAD-bd"/>
</dbReference>
<evidence type="ECO:0000256" key="5">
    <source>
        <dbReference type="PIRSR" id="PIRSR601834-1"/>
    </source>
</evidence>
<dbReference type="AlphaFoldDB" id="A0A0S4JK22"/>
<organism evidence="7 8">
    <name type="scientific">Bodo saltans</name>
    <name type="common">Flagellated protozoan</name>
    <dbReference type="NCBI Taxonomy" id="75058"/>
    <lineage>
        <taxon>Eukaryota</taxon>
        <taxon>Discoba</taxon>
        <taxon>Euglenozoa</taxon>
        <taxon>Kinetoplastea</taxon>
        <taxon>Metakinetoplastina</taxon>
        <taxon>Eubodonida</taxon>
        <taxon>Bodonidae</taxon>
        <taxon>Bodo</taxon>
    </lineage>
</organism>
<dbReference type="OMA" id="SECHRIM"/>
<feature type="domain" description="FAD-binding FR-type" evidence="6">
    <location>
        <begin position="142"/>
        <end position="244"/>
    </location>
</feature>
<feature type="binding site" evidence="5">
    <location>
        <position position="209"/>
    </location>
    <ligand>
        <name>FAD</name>
        <dbReference type="ChEBI" id="CHEBI:57692"/>
    </ligand>
</feature>
<proteinExistence type="predicted"/>
<dbReference type="InterPro" id="IPR017938">
    <property type="entry name" value="Riboflavin_synthase-like_b-brl"/>
</dbReference>
<dbReference type="GO" id="GO:0016491">
    <property type="term" value="F:oxidoreductase activity"/>
    <property type="evidence" value="ECO:0007669"/>
    <property type="project" value="UniProtKB-KW"/>
</dbReference>
<accession>A0A0S4JK22</accession>
<dbReference type="InterPro" id="IPR036400">
    <property type="entry name" value="Cyt_B5-like_heme/steroid_sf"/>
</dbReference>
<dbReference type="VEuPathDB" id="TriTrypDB:BSAL_27150"/>
<evidence type="ECO:0000313" key="7">
    <source>
        <dbReference type="EMBL" id="CUG90514.1"/>
    </source>
</evidence>
<dbReference type="SUPFAM" id="SSF63380">
    <property type="entry name" value="Riboflavin synthase domain-like"/>
    <property type="match status" value="1"/>
</dbReference>
<dbReference type="Pfam" id="PF00175">
    <property type="entry name" value="NAD_binding_1"/>
    <property type="match status" value="1"/>
</dbReference>
<feature type="binding site" evidence="5">
    <location>
        <position position="207"/>
    </location>
    <ligand>
        <name>FAD</name>
        <dbReference type="ChEBI" id="CHEBI:57692"/>
    </ligand>
</feature>
<dbReference type="EMBL" id="CYKH01001839">
    <property type="protein sequence ID" value="CUG90514.1"/>
    <property type="molecule type" value="Genomic_DNA"/>
</dbReference>
<evidence type="ECO:0000259" key="6">
    <source>
        <dbReference type="PROSITE" id="PS51384"/>
    </source>
</evidence>
<gene>
    <name evidence="7" type="ORF">BSAL_27150</name>
</gene>
<evidence type="ECO:0000256" key="1">
    <source>
        <dbReference type="ARBA" id="ARBA00001974"/>
    </source>
</evidence>
<dbReference type="InterPro" id="IPR001199">
    <property type="entry name" value="Cyt_B5-like_heme/steroid-bd"/>
</dbReference>
<evidence type="ECO:0000256" key="2">
    <source>
        <dbReference type="ARBA" id="ARBA00022630"/>
    </source>
</evidence>
<evidence type="ECO:0000256" key="3">
    <source>
        <dbReference type="ARBA" id="ARBA00022827"/>
    </source>
</evidence>
<dbReference type="SUPFAM" id="SSF52343">
    <property type="entry name" value="Ferredoxin reductase-like, C-terminal NADP-linked domain"/>
    <property type="match status" value="1"/>
</dbReference>
<feature type="binding site" evidence="5">
    <location>
        <position position="192"/>
    </location>
    <ligand>
        <name>FAD</name>
        <dbReference type="ChEBI" id="CHEBI:57692"/>
    </ligand>
</feature>
<dbReference type="Gene3D" id="2.40.30.10">
    <property type="entry name" value="Translation factors"/>
    <property type="match status" value="1"/>
</dbReference>
<keyword evidence="3 5" id="KW-0274">FAD</keyword>
<dbReference type="InterPro" id="IPR039261">
    <property type="entry name" value="FNR_nucleotide-bd"/>
</dbReference>
<dbReference type="InterPro" id="IPR017927">
    <property type="entry name" value="FAD-bd_FR_type"/>
</dbReference>
<keyword evidence="8" id="KW-1185">Reference proteome</keyword>
<dbReference type="PANTHER" id="PTHR19370">
    <property type="entry name" value="NADH-CYTOCHROME B5 REDUCTASE"/>
    <property type="match status" value="1"/>
</dbReference>
<dbReference type="InterPro" id="IPR008333">
    <property type="entry name" value="Cbr1-like_FAD-bd_dom"/>
</dbReference>
<dbReference type="CDD" id="cd06183">
    <property type="entry name" value="cyt_b5_reduct_like"/>
    <property type="match status" value="1"/>
</dbReference>
<name>A0A0S4JK22_BODSA</name>
<feature type="binding site" evidence="5">
    <location>
        <position position="217"/>
    </location>
    <ligand>
        <name>FAD</name>
        <dbReference type="ChEBI" id="CHEBI:57692"/>
    </ligand>
</feature>
<protein>
    <submittedName>
        <fullName evidence="7">Nitrate reductase, putative</fullName>
    </submittedName>
</protein>
<dbReference type="Gene3D" id="3.10.120.10">
    <property type="entry name" value="Cytochrome b5-like heme/steroid binding domain"/>
    <property type="match status" value="1"/>
</dbReference>
<sequence>MSTSDELRQRQAIERAERDGWAALFNGSEYPCSYAFIKKYCMSGEDGAAPLTPQLLLIIDGSVYDATEFAPTHKAGLFIIKKNVGNLNCGEVFHRIHGANAHKQLEGMRLGTLVGAPAAASLLAVPSAAPGKGMMPVKKAPPKKKGFVVFETEQVSHNTKRITFAAPERLSLLPGGHVMVVAPQKDGSVEKRSYTPYEIQSTTFSLLVKVYPGGRGSGYLNAVRAGEFVEVSDPIEPEVDSQALLKRASVVLVAGGTGVAPIYTVAKHLLSVSGGPRVHLFACFRDEHDVLLGAQLEHLQEQYPGRLNLHFVFSRADLSRFHNCVAFTGRFNERHLADVVSAADAAVVCGPPSFGDDVVRVLGNQLSIPSSDVVVL</sequence>
<keyword evidence="2 5" id="KW-0285">Flavoprotein</keyword>
<dbReference type="PROSITE" id="PS51384">
    <property type="entry name" value="FAD_FR"/>
    <property type="match status" value="1"/>
</dbReference>
<dbReference type="Gene3D" id="3.40.50.80">
    <property type="entry name" value="Nucleotide-binding domain of ferredoxin-NADP reductase (FNR) module"/>
    <property type="match status" value="1"/>
</dbReference>
<feature type="binding site" evidence="5">
    <location>
        <position position="194"/>
    </location>
    <ligand>
        <name>FAD</name>
        <dbReference type="ChEBI" id="CHEBI:57692"/>
    </ligand>
</feature>
<evidence type="ECO:0000256" key="4">
    <source>
        <dbReference type="ARBA" id="ARBA00023002"/>
    </source>
</evidence>
<dbReference type="PRINTS" id="PR00406">
    <property type="entry name" value="CYTB5RDTASE"/>
</dbReference>
<dbReference type="OrthoDB" id="260519at2759"/>
<keyword evidence="4" id="KW-0560">Oxidoreductase</keyword>
<dbReference type="SUPFAM" id="SSF55856">
    <property type="entry name" value="Cytochrome b5-like heme/steroid binding domain"/>
    <property type="match status" value="1"/>
</dbReference>
<dbReference type="Pfam" id="PF00970">
    <property type="entry name" value="FAD_binding_6"/>
    <property type="match status" value="1"/>
</dbReference>